<feature type="region of interest" description="Disordered" evidence="5">
    <location>
        <begin position="74"/>
        <end position="101"/>
    </location>
</feature>
<protein>
    <recommendedName>
        <fullName evidence="7">Protein kinase domain-containing protein</fullName>
    </recommendedName>
</protein>
<feature type="region of interest" description="Disordered" evidence="5">
    <location>
        <begin position="188"/>
        <end position="229"/>
    </location>
</feature>
<evidence type="ECO:0000256" key="4">
    <source>
        <dbReference type="ARBA" id="ARBA00022840"/>
    </source>
</evidence>
<organism evidence="8 9">
    <name type="scientific">Polarella glacialis</name>
    <name type="common">Dinoflagellate</name>
    <dbReference type="NCBI Taxonomy" id="89957"/>
    <lineage>
        <taxon>Eukaryota</taxon>
        <taxon>Sar</taxon>
        <taxon>Alveolata</taxon>
        <taxon>Dinophyceae</taxon>
        <taxon>Suessiales</taxon>
        <taxon>Suessiaceae</taxon>
        <taxon>Polarella</taxon>
    </lineage>
</organism>
<dbReference type="InterPro" id="IPR001245">
    <property type="entry name" value="Ser-Thr/Tyr_kinase_cat_dom"/>
</dbReference>
<sequence>MAPVSRLLSTSLVGILLAATLEDSSASSGHCSSPEGGRAAKPGGASGLELLQKKRSVVKAEPSKVDGEYELKVSAPTAGSGQGAVPNAPGVTTGKAETPETPENVSAKMLDMIPGLTAAMGSMPSMPGMSTAITITINVNNNSILSGNTNDGGIGTMASSPDTASGGGNGWKMPSMPGMPKFPGMSWNNGSAPNVTASSSSSQSGIKKGAAQVATPAGTDIKLEDPMNTQGGTDTKQEVPMNLAPDLVIPQNFLRFGQPLASDVTVKAWYLGKEVAVRALHGSSGVALHKERWAACLASLACLRHPSLVYLLGVVVPGSSCSAFGVVSEYAAGVSLQTWIQRPATSLRPLVAVSLPSLLKVAKGIATAMSYLHSRSAYHLRLSPQSVILDAGLGVKVADYAVAALEACIEEADFRLELCRPW</sequence>
<dbReference type="AlphaFoldDB" id="A0A813IKQ8"/>
<comment type="caution">
    <text evidence="8">The sequence shown here is derived from an EMBL/GenBank/DDBJ whole genome shotgun (WGS) entry which is preliminary data.</text>
</comment>
<keyword evidence="4" id="KW-0067">ATP-binding</keyword>
<name>A0A813IKQ8_POLGL</name>
<dbReference type="GO" id="GO:0005524">
    <property type="term" value="F:ATP binding"/>
    <property type="evidence" value="ECO:0007669"/>
    <property type="project" value="UniProtKB-KW"/>
</dbReference>
<evidence type="ECO:0000256" key="3">
    <source>
        <dbReference type="ARBA" id="ARBA00022777"/>
    </source>
</evidence>
<keyword evidence="6" id="KW-0732">Signal</keyword>
<reference evidence="8" key="1">
    <citation type="submission" date="2021-02" db="EMBL/GenBank/DDBJ databases">
        <authorList>
            <person name="Dougan E. K."/>
            <person name="Rhodes N."/>
            <person name="Thang M."/>
            <person name="Chan C."/>
        </authorList>
    </citation>
    <scope>NUCLEOTIDE SEQUENCE</scope>
</reference>
<keyword evidence="1" id="KW-0808">Transferase</keyword>
<feature type="region of interest" description="Disordered" evidence="5">
    <location>
        <begin position="25"/>
        <end position="45"/>
    </location>
</feature>
<dbReference type="EMBL" id="CAJNNW010013129">
    <property type="protein sequence ID" value="CAE8655054.1"/>
    <property type="molecule type" value="Genomic_DNA"/>
</dbReference>
<proteinExistence type="predicted"/>
<evidence type="ECO:0000313" key="8">
    <source>
        <dbReference type="EMBL" id="CAE8655054.1"/>
    </source>
</evidence>
<feature type="chain" id="PRO_5032897981" description="Protein kinase domain-containing protein" evidence="6">
    <location>
        <begin position="27"/>
        <end position="422"/>
    </location>
</feature>
<dbReference type="PANTHER" id="PTHR44329">
    <property type="entry name" value="SERINE/THREONINE-PROTEIN KINASE TNNI3K-RELATED"/>
    <property type="match status" value="1"/>
</dbReference>
<dbReference type="Pfam" id="PF07714">
    <property type="entry name" value="PK_Tyr_Ser-Thr"/>
    <property type="match status" value="1"/>
</dbReference>
<dbReference type="SUPFAM" id="SSF56112">
    <property type="entry name" value="Protein kinase-like (PK-like)"/>
    <property type="match status" value="1"/>
</dbReference>
<dbReference type="PROSITE" id="PS50011">
    <property type="entry name" value="PROTEIN_KINASE_DOM"/>
    <property type="match status" value="1"/>
</dbReference>
<feature type="domain" description="Protein kinase" evidence="7">
    <location>
        <begin position="250"/>
        <end position="422"/>
    </location>
</feature>
<dbReference type="GO" id="GO:0004674">
    <property type="term" value="F:protein serine/threonine kinase activity"/>
    <property type="evidence" value="ECO:0007669"/>
    <property type="project" value="TreeGrafter"/>
</dbReference>
<dbReference type="InterPro" id="IPR011009">
    <property type="entry name" value="Kinase-like_dom_sf"/>
</dbReference>
<dbReference type="InterPro" id="IPR000719">
    <property type="entry name" value="Prot_kinase_dom"/>
</dbReference>
<evidence type="ECO:0000256" key="6">
    <source>
        <dbReference type="SAM" id="SignalP"/>
    </source>
</evidence>
<gene>
    <name evidence="8" type="ORF">PGLA2088_LOCUS11380</name>
</gene>
<feature type="signal peptide" evidence="6">
    <location>
        <begin position="1"/>
        <end position="26"/>
    </location>
</feature>
<dbReference type="InterPro" id="IPR051681">
    <property type="entry name" value="Ser/Thr_Kinases-Pseudokinases"/>
</dbReference>
<dbReference type="Proteomes" id="UP000626109">
    <property type="component" value="Unassembled WGS sequence"/>
</dbReference>
<feature type="compositionally biased region" description="Polar residues" evidence="5">
    <location>
        <begin position="188"/>
        <end position="197"/>
    </location>
</feature>
<evidence type="ECO:0000256" key="1">
    <source>
        <dbReference type="ARBA" id="ARBA00022679"/>
    </source>
</evidence>
<keyword evidence="2" id="KW-0547">Nucleotide-binding</keyword>
<evidence type="ECO:0000259" key="7">
    <source>
        <dbReference type="PROSITE" id="PS50011"/>
    </source>
</evidence>
<keyword evidence="3" id="KW-0418">Kinase</keyword>
<evidence type="ECO:0000256" key="5">
    <source>
        <dbReference type="SAM" id="MobiDB-lite"/>
    </source>
</evidence>
<evidence type="ECO:0000313" key="9">
    <source>
        <dbReference type="Proteomes" id="UP000626109"/>
    </source>
</evidence>
<evidence type="ECO:0000256" key="2">
    <source>
        <dbReference type="ARBA" id="ARBA00022741"/>
    </source>
</evidence>
<dbReference type="Gene3D" id="1.10.510.10">
    <property type="entry name" value="Transferase(Phosphotransferase) domain 1"/>
    <property type="match status" value="1"/>
</dbReference>
<feature type="non-terminal residue" evidence="8">
    <location>
        <position position="422"/>
    </location>
</feature>
<dbReference type="PANTHER" id="PTHR44329:SF288">
    <property type="entry name" value="MITOGEN-ACTIVATED PROTEIN KINASE KINASE KINASE 20"/>
    <property type="match status" value="1"/>
</dbReference>
<accession>A0A813IKQ8</accession>